<feature type="transmembrane region" description="Helical" evidence="2">
    <location>
        <begin position="221"/>
        <end position="244"/>
    </location>
</feature>
<keyword evidence="2" id="KW-1133">Transmembrane helix</keyword>
<accession>K5WWJ5</accession>
<feature type="compositionally biased region" description="Basic and acidic residues" evidence="1">
    <location>
        <begin position="182"/>
        <end position="203"/>
    </location>
</feature>
<organism evidence="3 4">
    <name type="scientific">Phanerochaete carnosa (strain HHB-10118-sp)</name>
    <name type="common">White-rot fungus</name>
    <name type="synonym">Peniophora carnosa</name>
    <dbReference type="NCBI Taxonomy" id="650164"/>
    <lineage>
        <taxon>Eukaryota</taxon>
        <taxon>Fungi</taxon>
        <taxon>Dikarya</taxon>
        <taxon>Basidiomycota</taxon>
        <taxon>Agaricomycotina</taxon>
        <taxon>Agaricomycetes</taxon>
        <taxon>Polyporales</taxon>
        <taxon>Phanerochaetaceae</taxon>
        <taxon>Phanerochaete</taxon>
    </lineage>
</organism>
<feature type="compositionally biased region" description="Polar residues" evidence="1">
    <location>
        <begin position="65"/>
        <end position="75"/>
    </location>
</feature>
<gene>
    <name evidence="3" type="ORF">PHACADRAFT_197237</name>
</gene>
<protein>
    <submittedName>
        <fullName evidence="3">Uncharacterized protein</fullName>
    </submittedName>
</protein>
<name>K5WWJ5_PHACS</name>
<evidence type="ECO:0000313" key="4">
    <source>
        <dbReference type="Proteomes" id="UP000008370"/>
    </source>
</evidence>
<sequence length="271" mass="29902">MRIILQMQHYLQARQATYDPLKERHNTAPPVEMANNFTTGGKHTENQNHQNQHQSRPGEIRRTPSAEQAPSSYLQGNLDPRGFSGPSLSPVPENRQSRAPSRLQISTTPTPSNPQSGQPRGNTMTQGSSSHHDRRRESGESESRNPRQEPPAEAPLPKRRRSSAHRRDPSHTHSPGSAYPPEPEHTTCHPRRSDKSSASADRDYFPHTYTSKISSMLRPGIAIVFVSGLLILNAFLFCLLGALFSGSSAPYAFLISKSQATSIEATPVSTL</sequence>
<dbReference type="KEGG" id="pco:PHACADRAFT_197237"/>
<evidence type="ECO:0000256" key="2">
    <source>
        <dbReference type="SAM" id="Phobius"/>
    </source>
</evidence>
<dbReference type="EMBL" id="JH930473">
    <property type="protein sequence ID" value="EKM54807.1"/>
    <property type="molecule type" value="Genomic_DNA"/>
</dbReference>
<dbReference type="GeneID" id="18911209"/>
<dbReference type="Proteomes" id="UP000008370">
    <property type="component" value="Unassembled WGS sequence"/>
</dbReference>
<reference evidence="3 4" key="1">
    <citation type="journal article" date="2012" name="BMC Genomics">
        <title>Comparative genomics of the white-rot fungi, Phanerochaete carnosa and P. chrysosporium, to elucidate the genetic basis of the distinct wood types they colonize.</title>
        <authorList>
            <person name="Suzuki H."/>
            <person name="MacDonald J."/>
            <person name="Syed K."/>
            <person name="Salamov A."/>
            <person name="Hori C."/>
            <person name="Aerts A."/>
            <person name="Henrissat B."/>
            <person name="Wiebenga A."/>
            <person name="vanKuyk P.A."/>
            <person name="Barry K."/>
            <person name="Lindquist E."/>
            <person name="LaButti K."/>
            <person name="Lapidus A."/>
            <person name="Lucas S."/>
            <person name="Coutinho P."/>
            <person name="Gong Y."/>
            <person name="Samejima M."/>
            <person name="Mahadevan R."/>
            <person name="Abou-Zaid M."/>
            <person name="de Vries R.P."/>
            <person name="Igarashi K."/>
            <person name="Yadav J.S."/>
            <person name="Grigoriev I.V."/>
            <person name="Master E.R."/>
        </authorList>
    </citation>
    <scope>NUCLEOTIDE SEQUENCE [LARGE SCALE GENOMIC DNA]</scope>
    <source>
        <strain evidence="3 4">HHB-10118-sp</strain>
    </source>
</reference>
<evidence type="ECO:0000313" key="3">
    <source>
        <dbReference type="EMBL" id="EKM54807.1"/>
    </source>
</evidence>
<feature type="compositionally biased region" description="Basic and acidic residues" evidence="1">
    <location>
        <begin position="135"/>
        <end position="147"/>
    </location>
</feature>
<proteinExistence type="predicted"/>
<dbReference type="AlphaFoldDB" id="K5WWJ5"/>
<dbReference type="RefSeq" id="XP_007397485.1">
    <property type="nucleotide sequence ID" value="XM_007397423.1"/>
</dbReference>
<feature type="compositionally biased region" description="Polar residues" evidence="1">
    <location>
        <begin position="97"/>
        <end position="126"/>
    </location>
</feature>
<evidence type="ECO:0000256" key="1">
    <source>
        <dbReference type="SAM" id="MobiDB-lite"/>
    </source>
</evidence>
<dbReference type="HOGENOM" id="CLU_1027151_0_0_1"/>
<keyword evidence="2" id="KW-0812">Transmembrane</keyword>
<feature type="region of interest" description="Disordered" evidence="1">
    <location>
        <begin position="18"/>
        <end position="203"/>
    </location>
</feature>
<keyword evidence="4" id="KW-1185">Reference proteome</keyword>
<keyword evidence="2" id="KW-0472">Membrane</keyword>
<dbReference type="InParanoid" id="K5WWJ5"/>